<dbReference type="AlphaFoldDB" id="A0A1J5PV34"/>
<protein>
    <recommendedName>
        <fullName evidence="3">Peptidase M50B-like protein</fullName>
    </recommendedName>
</protein>
<feature type="transmembrane region" description="Helical" evidence="1">
    <location>
        <begin position="36"/>
        <end position="55"/>
    </location>
</feature>
<comment type="caution">
    <text evidence="2">The sequence shown here is derived from an EMBL/GenBank/DDBJ whole genome shotgun (WGS) entry which is preliminary data.</text>
</comment>
<accession>A0A1J5PV34</accession>
<feature type="transmembrane region" description="Helical" evidence="1">
    <location>
        <begin position="154"/>
        <end position="172"/>
    </location>
</feature>
<evidence type="ECO:0000256" key="1">
    <source>
        <dbReference type="SAM" id="Phobius"/>
    </source>
</evidence>
<sequence length="249" mass="26400">MVVAEVLGGALPHLPDPVATLWDRATAVQPAPTGQVVVATAVVAFLLVAVPGAWARTRHAVTIVHEGAHATAAVLTGRRLTGIRLHSDTSGLTVSVGRPTGVGMVTTVLVGYIGPGLLGLGAAALLGTGHAVGLLWLLLAALLVLIVQVRNWFGLWSMLVFGALIVGVTWWAPVEVQVAFAYLVTWFLLIGAPRAVIELQQLRRRRRTSGSDADVLARLTHLPGIVWVGFFFVVDVGALVLGVWWLFRS</sequence>
<feature type="transmembrane region" description="Helical" evidence="1">
    <location>
        <begin position="131"/>
        <end position="147"/>
    </location>
</feature>
<feature type="transmembrane region" description="Helical" evidence="1">
    <location>
        <begin position="225"/>
        <end position="247"/>
    </location>
</feature>
<evidence type="ECO:0000313" key="2">
    <source>
        <dbReference type="EMBL" id="OIQ75446.1"/>
    </source>
</evidence>
<dbReference type="Pfam" id="PF13398">
    <property type="entry name" value="Peptidase_M50B"/>
    <property type="match status" value="1"/>
</dbReference>
<keyword evidence="1" id="KW-0812">Transmembrane</keyword>
<organism evidence="2">
    <name type="scientific">mine drainage metagenome</name>
    <dbReference type="NCBI Taxonomy" id="410659"/>
    <lineage>
        <taxon>unclassified sequences</taxon>
        <taxon>metagenomes</taxon>
        <taxon>ecological metagenomes</taxon>
    </lineage>
</organism>
<proteinExistence type="predicted"/>
<feature type="transmembrane region" description="Helical" evidence="1">
    <location>
        <begin position="178"/>
        <end position="197"/>
    </location>
</feature>
<reference evidence="2" key="1">
    <citation type="submission" date="2016-10" db="EMBL/GenBank/DDBJ databases">
        <title>Sequence of Gallionella enrichment culture.</title>
        <authorList>
            <person name="Poehlein A."/>
            <person name="Muehling M."/>
            <person name="Daniel R."/>
        </authorList>
    </citation>
    <scope>NUCLEOTIDE SEQUENCE</scope>
</reference>
<feature type="transmembrane region" description="Helical" evidence="1">
    <location>
        <begin position="102"/>
        <end position="125"/>
    </location>
</feature>
<keyword evidence="1" id="KW-1133">Transmembrane helix</keyword>
<evidence type="ECO:0008006" key="3">
    <source>
        <dbReference type="Google" id="ProtNLM"/>
    </source>
</evidence>
<dbReference type="InterPro" id="IPR049500">
    <property type="entry name" value="Peptidase_M50B-like"/>
</dbReference>
<keyword evidence="1" id="KW-0472">Membrane</keyword>
<dbReference type="EMBL" id="MLJW01002163">
    <property type="protein sequence ID" value="OIQ75446.1"/>
    <property type="molecule type" value="Genomic_DNA"/>
</dbReference>
<gene>
    <name evidence="2" type="ORF">GALL_428840</name>
</gene>
<name>A0A1J5PV34_9ZZZZ</name>